<gene>
    <name evidence="1" type="ORF">Aco03nite_049450</name>
</gene>
<name>A0ABQ3XDG8_9ACTN</name>
<evidence type="ECO:0000313" key="2">
    <source>
        <dbReference type="Proteomes" id="UP000612282"/>
    </source>
</evidence>
<dbReference type="RefSeq" id="WP_203798315.1">
    <property type="nucleotide sequence ID" value="NZ_BAAAQE010000018.1"/>
</dbReference>
<keyword evidence="2" id="KW-1185">Reference proteome</keyword>
<comment type="caution">
    <text evidence="1">The sequence shown here is derived from an EMBL/GenBank/DDBJ whole genome shotgun (WGS) entry which is preliminary data.</text>
</comment>
<reference evidence="1 2" key="1">
    <citation type="submission" date="2021-01" db="EMBL/GenBank/DDBJ databases">
        <title>Whole genome shotgun sequence of Actinoplanes couchii NBRC 106145.</title>
        <authorList>
            <person name="Komaki H."/>
            <person name="Tamura T."/>
        </authorList>
    </citation>
    <scope>NUCLEOTIDE SEQUENCE [LARGE SCALE GENOMIC DNA]</scope>
    <source>
        <strain evidence="1 2">NBRC 106145</strain>
    </source>
</reference>
<accession>A0ABQ3XDG8</accession>
<dbReference type="Proteomes" id="UP000612282">
    <property type="component" value="Unassembled WGS sequence"/>
</dbReference>
<dbReference type="SUPFAM" id="SSF57783">
    <property type="entry name" value="Zinc beta-ribbon"/>
    <property type="match status" value="1"/>
</dbReference>
<evidence type="ECO:0000313" key="1">
    <source>
        <dbReference type="EMBL" id="GID56541.1"/>
    </source>
</evidence>
<proteinExistence type="predicted"/>
<dbReference type="EMBL" id="BOMG01000059">
    <property type="protein sequence ID" value="GID56541.1"/>
    <property type="molecule type" value="Genomic_DNA"/>
</dbReference>
<organism evidence="1 2">
    <name type="scientific">Actinoplanes couchii</name>
    <dbReference type="NCBI Taxonomy" id="403638"/>
    <lineage>
        <taxon>Bacteria</taxon>
        <taxon>Bacillati</taxon>
        <taxon>Actinomycetota</taxon>
        <taxon>Actinomycetes</taxon>
        <taxon>Micromonosporales</taxon>
        <taxon>Micromonosporaceae</taxon>
        <taxon>Actinoplanes</taxon>
    </lineage>
</organism>
<sequence>MVVARTPCPECGQDWVHPYRFTDDGSRFYLCTECDSLWWPDQSIGVDRPAPVDEVVAERLNIIGNPWVDRVWADVMEPAPKTN</sequence>
<protein>
    <submittedName>
        <fullName evidence="1">Uncharacterized protein</fullName>
    </submittedName>
</protein>